<keyword evidence="14" id="KW-1185">Reference proteome</keyword>
<evidence type="ECO:0000256" key="10">
    <source>
        <dbReference type="ARBA" id="ARBA00023286"/>
    </source>
</evidence>
<dbReference type="AlphaFoldDB" id="A0A6P6Y964"/>
<evidence type="ECO:0000259" key="13">
    <source>
        <dbReference type="Pfam" id="PF10613"/>
    </source>
</evidence>
<dbReference type="PANTHER" id="PTHR42643:SF39">
    <property type="entry name" value="IONOTROPIC RECEPTOR 56A-RELATED"/>
    <property type="match status" value="1"/>
</dbReference>
<dbReference type="Gene3D" id="1.10.287.70">
    <property type="match status" value="1"/>
</dbReference>
<evidence type="ECO:0000256" key="8">
    <source>
        <dbReference type="ARBA" id="ARBA00023170"/>
    </source>
</evidence>
<evidence type="ECO:0000313" key="14">
    <source>
        <dbReference type="Proteomes" id="UP000515146"/>
    </source>
</evidence>
<keyword evidence="10" id="KW-1071">Ligand-gated ion channel</keyword>
<accession>A0A6P6Y964</accession>
<reference evidence="15" key="1">
    <citation type="submission" date="2025-08" db="UniProtKB">
        <authorList>
            <consortium name="RefSeq"/>
        </authorList>
    </citation>
    <scope>IDENTIFICATION</scope>
    <source>
        <strain evidence="15">Airmid</strain>
    </source>
</reference>
<proteinExistence type="predicted"/>
<dbReference type="InParanoid" id="A0A6P6Y964"/>
<dbReference type="FunCoup" id="A0A6P6Y964">
    <property type="interactions" value="57"/>
</dbReference>
<evidence type="ECO:0000256" key="3">
    <source>
        <dbReference type="ARBA" id="ARBA00022475"/>
    </source>
</evidence>
<evidence type="ECO:0000256" key="12">
    <source>
        <dbReference type="SAM" id="Phobius"/>
    </source>
</evidence>
<name>A0A6P6Y964_DERPT</name>
<evidence type="ECO:0000256" key="2">
    <source>
        <dbReference type="ARBA" id="ARBA00022448"/>
    </source>
</evidence>
<feature type="transmembrane region" description="Helical" evidence="12">
    <location>
        <begin position="350"/>
        <end position="371"/>
    </location>
</feature>
<keyword evidence="9" id="KW-0325">Glycoprotein</keyword>
<dbReference type="SUPFAM" id="SSF53850">
    <property type="entry name" value="Periplasmic binding protein-like II"/>
    <property type="match status" value="1"/>
</dbReference>
<feature type="transmembrane region" description="Helical" evidence="12">
    <location>
        <begin position="137"/>
        <end position="156"/>
    </location>
</feature>
<evidence type="ECO:0000313" key="15">
    <source>
        <dbReference type="RefSeq" id="XP_027201993.1"/>
    </source>
</evidence>
<protein>
    <submittedName>
        <fullName evidence="15">Uncharacterized protein LOC113795951</fullName>
    </submittedName>
</protein>
<dbReference type="Pfam" id="PF10613">
    <property type="entry name" value="Lig_chan-Glu_bd"/>
    <property type="match status" value="1"/>
</dbReference>
<keyword evidence="5 12" id="KW-1133">Transmembrane helix</keyword>
<keyword evidence="3" id="KW-1003">Cell membrane</keyword>
<sequence>MSRLDLQNRTLRIGFNNAPPTTDIYGWDESIQAYRHVYGIDPFVLNLLARYFNFTYQLIDCHGDYGSPLPNGSLSGAIGRLARNEFDLGIGGFAVTYERFNVVKFLNSHLFDQYTFAMAKITTIPDFDIFFKPFESIVWLCLLITLILSCLLYLAIKYLMPFKHINLTLISLNMLLQQSYPIRKDHQIINSAKIWLFSFAFMSIVLLNIYQSYLFSILTITKSNEIDNIDKLAESCRKHQTIPYTIKNNLIFRIISKDNPNKSIFTISKYVKFVKNHEDGIKMIQKSNSIAFISLRIRLSFYQQYLGPDQFYLPMESQDTKFLTLVGAIICRTTFKYQNEFNRILKRLRIIFLLHGLGMILAICCFIIEYFGRNILSIWINSNIHHKIKMLA</sequence>
<organism evidence="14 15">
    <name type="scientific">Dermatophagoides pteronyssinus</name>
    <name type="common">European house dust mite</name>
    <dbReference type="NCBI Taxonomy" id="6956"/>
    <lineage>
        <taxon>Eukaryota</taxon>
        <taxon>Metazoa</taxon>
        <taxon>Ecdysozoa</taxon>
        <taxon>Arthropoda</taxon>
        <taxon>Chelicerata</taxon>
        <taxon>Arachnida</taxon>
        <taxon>Acari</taxon>
        <taxon>Acariformes</taxon>
        <taxon>Sarcoptiformes</taxon>
        <taxon>Astigmata</taxon>
        <taxon>Psoroptidia</taxon>
        <taxon>Analgoidea</taxon>
        <taxon>Pyroglyphidae</taxon>
        <taxon>Dermatophagoidinae</taxon>
        <taxon>Dermatophagoides</taxon>
    </lineage>
</organism>
<keyword evidence="6" id="KW-0406">Ion transport</keyword>
<keyword evidence="8" id="KW-0675">Receptor</keyword>
<evidence type="ECO:0000256" key="7">
    <source>
        <dbReference type="ARBA" id="ARBA00023136"/>
    </source>
</evidence>
<evidence type="ECO:0000256" key="9">
    <source>
        <dbReference type="ARBA" id="ARBA00023180"/>
    </source>
</evidence>
<keyword evidence="11" id="KW-0407">Ion channel</keyword>
<dbReference type="KEGG" id="dpte:113795951"/>
<feature type="transmembrane region" description="Helical" evidence="12">
    <location>
        <begin position="194"/>
        <end position="215"/>
    </location>
</feature>
<evidence type="ECO:0000256" key="4">
    <source>
        <dbReference type="ARBA" id="ARBA00022692"/>
    </source>
</evidence>
<keyword evidence="2" id="KW-0813">Transport</keyword>
<dbReference type="GO" id="GO:0005886">
    <property type="term" value="C:plasma membrane"/>
    <property type="evidence" value="ECO:0007669"/>
    <property type="project" value="UniProtKB-SubCell"/>
</dbReference>
<keyword evidence="4 12" id="KW-0812">Transmembrane</keyword>
<dbReference type="OrthoDB" id="6411156at2759"/>
<gene>
    <name evidence="15" type="primary">LOC113795951</name>
</gene>
<comment type="subcellular location">
    <subcellularLocation>
        <location evidence="1">Cell membrane</location>
        <topology evidence="1">Multi-pass membrane protein</topology>
    </subcellularLocation>
</comment>
<dbReference type="Gene3D" id="3.40.190.10">
    <property type="entry name" value="Periplasmic binding protein-like II"/>
    <property type="match status" value="1"/>
</dbReference>
<feature type="domain" description="Ionotropic glutamate receptor L-glutamate and glycine-binding" evidence="13">
    <location>
        <begin position="33"/>
        <end position="110"/>
    </location>
</feature>
<keyword evidence="7 12" id="KW-0472">Membrane</keyword>
<evidence type="ECO:0000256" key="1">
    <source>
        <dbReference type="ARBA" id="ARBA00004651"/>
    </source>
</evidence>
<dbReference type="InterPro" id="IPR052192">
    <property type="entry name" value="Insect_Ionotropic_Sensory_Rcpt"/>
</dbReference>
<evidence type="ECO:0000256" key="11">
    <source>
        <dbReference type="ARBA" id="ARBA00023303"/>
    </source>
</evidence>
<dbReference type="Proteomes" id="UP000515146">
    <property type="component" value="Unplaced"/>
</dbReference>
<evidence type="ECO:0000256" key="6">
    <source>
        <dbReference type="ARBA" id="ARBA00023065"/>
    </source>
</evidence>
<dbReference type="RefSeq" id="XP_027201993.1">
    <property type="nucleotide sequence ID" value="XM_027346192.1"/>
</dbReference>
<dbReference type="InterPro" id="IPR019594">
    <property type="entry name" value="Glu/Gly-bd"/>
</dbReference>
<evidence type="ECO:0000256" key="5">
    <source>
        <dbReference type="ARBA" id="ARBA00022989"/>
    </source>
</evidence>
<dbReference type="PANTHER" id="PTHR42643">
    <property type="entry name" value="IONOTROPIC RECEPTOR 20A-RELATED"/>
    <property type="match status" value="1"/>
</dbReference>